<dbReference type="InterPro" id="IPR010730">
    <property type="entry name" value="HET"/>
</dbReference>
<dbReference type="PANTHER" id="PTHR24148">
    <property type="entry name" value="ANKYRIN REPEAT DOMAIN-CONTAINING PROTEIN 39 HOMOLOG-RELATED"/>
    <property type="match status" value="1"/>
</dbReference>
<name>A0A6A5ZFH7_9PLEO</name>
<feature type="domain" description="Heterokaryon incompatibility" evidence="1">
    <location>
        <begin position="62"/>
        <end position="213"/>
    </location>
</feature>
<evidence type="ECO:0000259" key="1">
    <source>
        <dbReference type="Pfam" id="PF06985"/>
    </source>
</evidence>
<evidence type="ECO:0000313" key="2">
    <source>
        <dbReference type="EMBL" id="KAF2118230.1"/>
    </source>
</evidence>
<dbReference type="AlphaFoldDB" id="A0A6A5ZFH7"/>
<keyword evidence="3" id="KW-1185">Reference proteome</keyword>
<dbReference type="Pfam" id="PF06985">
    <property type="entry name" value="HET"/>
    <property type="match status" value="1"/>
</dbReference>
<dbReference type="Pfam" id="PF26639">
    <property type="entry name" value="Het-6_barrel"/>
    <property type="match status" value="1"/>
</dbReference>
<reference evidence="2" key="1">
    <citation type="journal article" date="2020" name="Stud. Mycol.">
        <title>101 Dothideomycetes genomes: a test case for predicting lifestyles and emergence of pathogens.</title>
        <authorList>
            <person name="Haridas S."/>
            <person name="Albert R."/>
            <person name="Binder M."/>
            <person name="Bloem J."/>
            <person name="Labutti K."/>
            <person name="Salamov A."/>
            <person name="Andreopoulos B."/>
            <person name="Baker S."/>
            <person name="Barry K."/>
            <person name="Bills G."/>
            <person name="Bluhm B."/>
            <person name="Cannon C."/>
            <person name="Castanera R."/>
            <person name="Culley D."/>
            <person name="Daum C."/>
            <person name="Ezra D."/>
            <person name="Gonzalez J."/>
            <person name="Henrissat B."/>
            <person name="Kuo A."/>
            <person name="Liang C."/>
            <person name="Lipzen A."/>
            <person name="Lutzoni F."/>
            <person name="Magnuson J."/>
            <person name="Mondo S."/>
            <person name="Nolan M."/>
            <person name="Ohm R."/>
            <person name="Pangilinan J."/>
            <person name="Park H.-J."/>
            <person name="Ramirez L."/>
            <person name="Alfaro M."/>
            <person name="Sun H."/>
            <person name="Tritt A."/>
            <person name="Yoshinaga Y."/>
            <person name="Zwiers L.-H."/>
            <person name="Turgeon B."/>
            <person name="Goodwin S."/>
            <person name="Spatafora J."/>
            <person name="Crous P."/>
            <person name="Grigoriev I."/>
        </authorList>
    </citation>
    <scope>NUCLEOTIDE SEQUENCE</scope>
    <source>
        <strain evidence="2">CBS 627.86</strain>
    </source>
</reference>
<dbReference type="InterPro" id="IPR052895">
    <property type="entry name" value="HetReg/Transcr_Mod"/>
</dbReference>
<dbReference type="EMBL" id="ML977317">
    <property type="protein sequence ID" value="KAF2118230.1"/>
    <property type="molecule type" value="Genomic_DNA"/>
</dbReference>
<protein>
    <submittedName>
        <fullName evidence="2">Heterokaryon incompatibility protein-domain-containing protein</fullName>
    </submittedName>
</protein>
<accession>A0A6A5ZFH7</accession>
<sequence>MEAPHSTLSYIPLSKERREIRLLHVHPMHGATKVPSSSQDSPRDAPIRCSLSIVSLNDSPSFDALSYVWGEPKRVQNVIINGHKFPITANLHLALTHLQLPNQERIMWIDAVCINQGDIEERANQVANMVHVFGMASTVIAFLGPEFEGFELMMEYVQMVGNNPNLHYDPAFKGQIDGHAQCRNMDIESKGLTDPIRHFFSLPWHDRVWTIQEYAKAKRIMFQCGQQTLDGALLNRALENLDLHSKHCCSVKSLYTAEVTYEFELLNRMSKSQQFELLLALFRSRKSHDPRDKVYGLLSLASPELRDKLMPDYHVPTAEVYQKVVAISIEKSQSLEVLSYTYGTRHLPLGLPSFVPDWTTLAPQDELRDFRGRCAILSAEVYNASKTTTPRFTFSASRAAVTTPAQIIDVIAEVENLETPPLGRKERLKDHFRMAWLRNSNDATDVYPSRSGAFWRTLCGSIALVPAGSIFEYRRVSSTDIRKFLQWESWLNSDSVVENSDANYHTLYSAVSVGRIFFITKKGYIGWAPETSAKGDCVVLMPGGSVPYVLRAQGGRTRRSGVVATFLGDAYVHGLMHGEVYDEAELETITLI</sequence>
<dbReference type="OrthoDB" id="2157530at2759"/>
<organism evidence="2 3">
    <name type="scientific">Lophiotrema nucula</name>
    <dbReference type="NCBI Taxonomy" id="690887"/>
    <lineage>
        <taxon>Eukaryota</taxon>
        <taxon>Fungi</taxon>
        <taxon>Dikarya</taxon>
        <taxon>Ascomycota</taxon>
        <taxon>Pezizomycotina</taxon>
        <taxon>Dothideomycetes</taxon>
        <taxon>Pleosporomycetidae</taxon>
        <taxon>Pleosporales</taxon>
        <taxon>Lophiotremataceae</taxon>
        <taxon>Lophiotrema</taxon>
    </lineage>
</organism>
<dbReference type="Proteomes" id="UP000799770">
    <property type="component" value="Unassembled WGS sequence"/>
</dbReference>
<evidence type="ECO:0000313" key="3">
    <source>
        <dbReference type="Proteomes" id="UP000799770"/>
    </source>
</evidence>
<dbReference type="PANTHER" id="PTHR24148:SF73">
    <property type="entry name" value="HET DOMAIN PROTEIN (AFU_ORTHOLOGUE AFUA_8G01020)"/>
    <property type="match status" value="1"/>
</dbReference>
<gene>
    <name evidence="2" type="ORF">BDV96DRAFT_380500</name>
</gene>
<proteinExistence type="predicted"/>